<evidence type="ECO:0000313" key="3">
    <source>
        <dbReference type="Proteomes" id="UP000004793"/>
    </source>
</evidence>
<feature type="transmembrane region" description="Helical" evidence="1">
    <location>
        <begin position="6"/>
        <end position="28"/>
    </location>
</feature>
<gene>
    <name evidence="2" type="ordered locus">CSE_07730</name>
</gene>
<evidence type="ECO:0000313" key="2">
    <source>
        <dbReference type="EMBL" id="BAL80899.1"/>
    </source>
</evidence>
<feature type="transmembrane region" description="Helical" evidence="1">
    <location>
        <begin position="49"/>
        <end position="69"/>
    </location>
</feature>
<organism evidence="2 3">
    <name type="scientific">Caldisericum exile (strain DSM 21853 / NBRC 104410 / AZM16c01)</name>
    <dbReference type="NCBI Taxonomy" id="511051"/>
    <lineage>
        <taxon>Bacteria</taxon>
        <taxon>Pseudomonadati</taxon>
        <taxon>Caldisericota/Cryosericota group</taxon>
        <taxon>Caldisericota</taxon>
        <taxon>Caldisericia</taxon>
        <taxon>Caldisericales</taxon>
        <taxon>Caldisericaceae</taxon>
        <taxon>Caldisericum</taxon>
    </lineage>
</organism>
<dbReference type="AlphaFoldDB" id="A0A7U6JFW2"/>
<protein>
    <submittedName>
        <fullName evidence="2">Uncharacterized protein</fullName>
    </submittedName>
</protein>
<evidence type="ECO:0000256" key="1">
    <source>
        <dbReference type="SAM" id="Phobius"/>
    </source>
</evidence>
<keyword evidence="3" id="KW-1185">Reference proteome</keyword>
<reference evidence="2 3" key="1">
    <citation type="submission" date="2011-01" db="EMBL/GenBank/DDBJ databases">
        <title>Whole genome sequence of Caldisericum exile AZM16c01.</title>
        <authorList>
            <person name="Narita-Yamada S."/>
            <person name="Kawakoshi A."/>
            <person name="Nakamura S."/>
            <person name="Sasagawa M."/>
            <person name="Fukada J."/>
            <person name="Sekine M."/>
            <person name="Kato Y."/>
            <person name="Fukai R."/>
            <person name="Sasaki K."/>
            <person name="Hanamaki A."/>
            <person name="Narita H."/>
            <person name="Konno Y."/>
            <person name="Mori K."/>
            <person name="Yamazaki S."/>
            <person name="Suzuki K."/>
            <person name="Fujita N."/>
        </authorList>
    </citation>
    <scope>NUCLEOTIDE SEQUENCE [LARGE SCALE GENOMIC DNA]</scope>
    <source>
        <strain evidence="3">DSM 21853 / NBRC 104410 / AZM16c01</strain>
    </source>
</reference>
<dbReference type="KEGG" id="cex:CSE_07730"/>
<dbReference type="Proteomes" id="UP000004793">
    <property type="component" value="Chromosome"/>
</dbReference>
<sequence length="73" mass="8102">MEGSVFIIASAALTFGNLGSLSHISGLYSKIFYFLTKGKKEIPEMNASSLLFTTGIFIYLIMILLHLLFRPTL</sequence>
<proteinExistence type="predicted"/>
<keyword evidence="1" id="KW-0812">Transmembrane</keyword>
<dbReference type="EMBL" id="AP012051">
    <property type="protein sequence ID" value="BAL80899.1"/>
    <property type="molecule type" value="Genomic_DNA"/>
</dbReference>
<keyword evidence="1" id="KW-1133">Transmembrane helix</keyword>
<name>A0A7U6JFW2_CALEA</name>
<keyword evidence="1" id="KW-0472">Membrane</keyword>
<accession>A0A7U6JFW2</accession>